<keyword evidence="8" id="KW-1185">Reference proteome</keyword>
<dbReference type="EMBL" id="RCSX01000010">
    <property type="protein sequence ID" value="KAF7929197.1"/>
    <property type="molecule type" value="Genomic_DNA"/>
</dbReference>
<evidence type="ECO:0000259" key="6">
    <source>
        <dbReference type="PROSITE" id="PS51471"/>
    </source>
</evidence>
<protein>
    <recommendedName>
        <fullName evidence="6">Fe2OG dioxygenase domain-containing protein</fullName>
    </recommendedName>
</protein>
<evidence type="ECO:0000313" key="8">
    <source>
        <dbReference type="Proteomes" id="UP000783213"/>
    </source>
</evidence>
<keyword evidence="4 5" id="KW-0408">Iron</keyword>
<keyword evidence="2 5" id="KW-0479">Metal-binding</keyword>
<dbReference type="InterPro" id="IPR044861">
    <property type="entry name" value="IPNS-like_FE2OG_OXY"/>
</dbReference>
<dbReference type="Gene3D" id="2.60.120.330">
    <property type="entry name" value="B-lactam Antibiotic, Isopenicillin N Synthase, Chain"/>
    <property type="match status" value="2"/>
</dbReference>
<comment type="caution">
    <text evidence="7">The sequence shown here is derived from an EMBL/GenBank/DDBJ whole genome shotgun (WGS) entry which is preliminary data.</text>
</comment>
<proteinExistence type="inferred from homology"/>
<evidence type="ECO:0000256" key="4">
    <source>
        <dbReference type="ARBA" id="ARBA00023004"/>
    </source>
</evidence>
<dbReference type="Pfam" id="PF03171">
    <property type="entry name" value="2OG-FeII_Oxy"/>
    <property type="match status" value="1"/>
</dbReference>
<accession>A0ABQ7IMY6</accession>
<evidence type="ECO:0000256" key="5">
    <source>
        <dbReference type="RuleBase" id="RU003682"/>
    </source>
</evidence>
<dbReference type="Proteomes" id="UP000783213">
    <property type="component" value="Unassembled WGS sequence"/>
</dbReference>
<dbReference type="InterPro" id="IPR005123">
    <property type="entry name" value="Oxoglu/Fe-dep_dioxygenase_dom"/>
</dbReference>
<keyword evidence="3 5" id="KW-0560">Oxidoreductase</keyword>
<evidence type="ECO:0000313" key="7">
    <source>
        <dbReference type="EMBL" id="KAF7929197.1"/>
    </source>
</evidence>
<name>A0ABQ7IMY6_9HELO</name>
<dbReference type="PANTHER" id="PTHR10209">
    <property type="entry name" value="OXIDOREDUCTASE, 2OG-FE II OXYGENASE FAMILY PROTEIN"/>
    <property type="match status" value="1"/>
</dbReference>
<gene>
    <name evidence="7" type="ORF">EAE98_005116</name>
</gene>
<dbReference type="PANTHER" id="PTHR10209:SF881">
    <property type="entry name" value="FI07970P-RELATED"/>
    <property type="match status" value="1"/>
</dbReference>
<dbReference type="RefSeq" id="XP_038810579.1">
    <property type="nucleotide sequence ID" value="XM_038952737.1"/>
</dbReference>
<organism evidence="7 8">
    <name type="scientific">Botrytis deweyae</name>
    <dbReference type="NCBI Taxonomy" id="2478750"/>
    <lineage>
        <taxon>Eukaryota</taxon>
        <taxon>Fungi</taxon>
        <taxon>Dikarya</taxon>
        <taxon>Ascomycota</taxon>
        <taxon>Pezizomycotina</taxon>
        <taxon>Leotiomycetes</taxon>
        <taxon>Helotiales</taxon>
        <taxon>Sclerotiniaceae</taxon>
        <taxon>Botrytis</taxon>
    </lineage>
</organism>
<dbReference type="PROSITE" id="PS51471">
    <property type="entry name" value="FE2OG_OXY"/>
    <property type="match status" value="1"/>
</dbReference>
<evidence type="ECO:0000256" key="2">
    <source>
        <dbReference type="ARBA" id="ARBA00022723"/>
    </source>
</evidence>
<evidence type="ECO:0000256" key="3">
    <source>
        <dbReference type="ARBA" id="ARBA00023002"/>
    </source>
</evidence>
<dbReference type="GeneID" id="62231890"/>
<evidence type="ECO:0000256" key="1">
    <source>
        <dbReference type="ARBA" id="ARBA00008056"/>
    </source>
</evidence>
<feature type="domain" description="Fe2OG dioxygenase" evidence="6">
    <location>
        <begin position="125"/>
        <end position="231"/>
    </location>
</feature>
<dbReference type="InterPro" id="IPR027443">
    <property type="entry name" value="IPNS-like_sf"/>
</dbReference>
<dbReference type="SUPFAM" id="SSF51197">
    <property type="entry name" value="Clavaminate synthase-like"/>
    <property type="match status" value="1"/>
</dbReference>
<comment type="similarity">
    <text evidence="1 5">Belongs to the iron/ascorbate-dependent oxidoreductase family.</text>
</comment>
<sequence>MGTSEYFNQYPEFPADLNVASIPSISFSQLKKMVRKGLQVCKEFGFFLLELRNGDQGESLLFDAEKVFVITKSTLTLDHEVLKKCAYQPAKSILGYEPPGILKTDDGKPDNIAMHPLGQDNILEQVHHVQTPCHSKLTVNNITLGGHTDIGTIMMLFNIAGGLQILPSSAENCNENWQYIRPVPGCALINTGNMMVEWTGGMLRSSLHRVVTAPGKGAGVTRLSLAYLLRSGKCFNGQVGRRRIGGENSE</sequence>
<reference evidence="7 8" key="1">
    <citation type="journal article" date="2020" name="Genome Biol. Evol.">
        <title>Comparative genomics of Sclerotiniaceae.</title>
        <authorList>
            <person name="Valero Jimenez C.A."/>
            <person name="Steentjes M."/>
            <person name="Scholten O.E."/>
            <person name="Van Kan J.A.L."/>
        </authorList>
    </citation>
    <scope>NUCLEOTIDE SEQUENCE [LARGE SCALE GENOMIC DNA]</scope>
    <source>
        <strain evidence="7 8">B1</strain>
    </source>
</reference>